<dbReference type="Proteomes" id="UP001148018">
    <property type="component" value="Unassembled WGS sequence"/>
</dbReference>
<proteinExistence type="predicted"/>
<protein>
    <submittedName>
        <fullName evidence="1">Uncharacterized protein</fullName>
    </submittedName>
</protein>
<name>A0A9Q0D9Y5_9TELE</name>
<dbReference type="Gene3D" id="3.40.720.10">
    <property type="entry name" value="Alkaline Phosphatase, subunit A"/>
    <property type="match status" value="1"/>
</dbReference>
<keyword evidence="2" id="KW-1185">Reference proteome</keyword>
<dbReference type="AlphaFoldDB" id="A0A9Q0D9Y5"/>
<sequence length="76" mass="8314">MLVDDLGIGDLGLLRQHHPKHPHYRPAGPGGGMKLTQHIAAATLCTPSRAVPRVFQAKRSPSPRWPKVKCCRTALI</sequence>
<evidence type="ECO:0000313" key="2">
    <source>
        <dbReference type="Proteomes" id="UP001148018"/>
    </source>
</evidence>
<feature type="non-terminal residue" evidence="1">
    <location>
        <position position="76"/>
    </location>
</feature>
<organism evidence="1 2">
    <name type="scientific">Muraenolepis orangiensis</name>
    <name type="common">Patagonian moray cod</name>
    <dbReference type="NCBI Taxonomy" id="630683"/>
    <lineage>
        <taxon>Eukaryota</taxon>
        <taxon>Metazoa</taxon>
        <taxon>Chordata</taxon>
        <taxon>Craniata</taxon>
        <taxon>Vertebrata</taxon>
        <taxon>Euteleostomi</taxon>
        <taxon>Actinopterygii</taxon>
        <taxon>Neopterygii</taxon>
        <taxon>Teleostei</taxon>
        <taxon>Neoteleostei</taxon>
        <taxon>Acanthomorphata</taxon>
        <taxon>Zeiogadaria</taxon>
        <taxon>Gadariae</taxon>
        <taxon>Gadiformes</taxon>
        <taxon>Muraenolepidoidei</taxon>
        <taxon>Muraenolepididae</taxon>
        <taxon>Muraenolepis</taxon>
    </lineage>
</organism>
<accession>A0A9Q0D9Y5</accession>
<comment type="caution">
    <text evidence="1">The sequence shown here is derived from an EMBL/GenBank/DDBJ whole genome shotgun (WGS) entry which is preliminary data.</text>
</comment>
<gene>
    <name evidence="1" type="ORF">NHX12_015188</name>
</gene>
<dbReference type="InterPro" id="IPR017850">
    <property type="entry name" value="Alkaline_phosphatase_core_sf"/>
</dbReference>
<evidence type="ECO:0000313" key="1">
    <source>
        <dbReference type="EMBL" id="KAJ3584693.1"/>
    </source>
</evidence>
<dbReference type="SUPFAM" id="SSF53649">
    <property type="entry name" value="Alkaline phosphatase-like"/>
    <property type="match status" value="1"/>
</dbReference>
<reference evidence="1" key="1">
    <citation type="submission" date="2022-07" db="EMBL/GenBank/DDBJ databases">
        <title>Chromosome-level genome of Muraenolepis orangiensis.</title>
        <authorList>
            <person name="Kim J."/>
        </authorList>
    </citation>
    <scope>NUCLEOTIDE SEQUENCE</scope>
    <source>
        <strain evidence="1">KU_S4_2022</strain>
        <tissue evidence="1">Muscle</tissue>
    </source>
</reference>
<dbReference type="EMBL" id="JANIIK010000119">
    <property type="protein sequence ID" value="KAJ3584693.1"/>
    <property type="molecule type" value="Genomic_DNA"/>
</dbReference>